<keyword evidence="2" id="KW-0378">Hydrolase</keyword>
<reference evidence="5" key="1">
    <citation type="submission" date="2015-12" db="EMBL/GenBank/DDBJ databases">
        <title>De novo transcriptome assembly of four potential Pierce s Disease insect vectors from Arizona vineyards.</title>
        <authorList>
            <person name="Tassone E.E."/>
        </authorList>
    </citation>
    <scope>NUCLEOTIDE SEQUENCE</scope>
</reference>
<dbReference type="PANTHER" id="PTHR22762:SF54">
    <property type="entry name" value="BCDNA.GH04962"/>
    <property type="match status" value="1"/>
</dbReference>
<keyword evidence="1" id="KW-0732">Signal</keyword>
<dbReference type="AlphaFoldDB" id="A0A1B6D8I2"/>
<organism evidence="5">
    <name type="scientific">Clastoptera arizonana</name>
    <name type="common">Arizona spittle bug</name>
    <dbReference type="NCBI Taxonomy" id="38151"/>
    <lineage>
        <taxon>Eukaryota</taxon>
        <taxon>Metazoa</taxon>
        <taxon>Ecdysozoa</taxon>
        <taxon>Arthropoda</taxon>
        <taxon>Hexapoda</taxon>
        <taxon>Insecta</taxon>
        <taxon>Pterygota</taxon>
        <taxon>Neoptera</taxon>
        <taxon>Paraneoptera</taxon>
        <taxon>Hemiptera</taxon>
        <taxon>Auchenorrhyncha</taxon>
        <taxon>Cercopoidea</taxon>
        <taxon>Clastopteridae</taxon>
        <taxon>Clastoptera</taxon>
    </lineage>
</organism>
<evidence type="ECO:0000313" key="5">
    <source>
        <dbReference type="EMBL" id="JAS21960.1"/>
    </source>
</evidence>
<feature type="non-terminal residue" evidence="5">
    <location>
        <position position="1"/>
    </location>
</feature>
<protein>
    <submittedName>
        <fullName evidence="5">Uncharacterized protein</fullName>
    </submittedName>
</protein>
<name>A0A1B6D8I2_9HEMI</name>
<accession>A0A1B6D8I2</accession>
<evidence type="ECO:0000256" key="1">
    <source>
        <dbReference type="ARBA" id="ARBA00022729"/>
    </source>
</evidence>
<gene>
    <name evidence="5" type="ORF">g.33111</name>
</gene>
<evidence type="ECO:0000256" key="4">
    <source>
        <dbReference type="ARBA" id="ARBA00023295"/>
    </source>
</evidence>
<sequence>NEIWYDIDNYQQFKQNGVVNIPVDIHSIPVYQRGGSIIPRKFRIRRSSTLMHNDPYTLVVALGTNGTASGQLYIDDGITFQHQYNKKALYLGFNFENNVLESKFLLPDYHYPTKEWLERVLIVGISPGITKAKATSGKDGTVVDLETSYNSEYQVLIVRKPGLSMAEEWKIQLL</sequence>
<dbReference type="InterPro" id="IPR013780">
    <property type="entry name" value="Glyco_hydro_b"/>
</dbReference>
<dbReference type="EMBL" id="GEDC01015338">
    <property type="protein sequence ID" value="JAS21960.1"/>
    <property type="molecule type" value="Transcribed_RNA"/>
</dbReference>
<dbReference type="GO" id="GO:0090599">
    <property type="term" value="F:alpha-glucosidase activity"/>
    <property type="evidence" value="ECO:0007669"/>
    <property type="project" value="TreeGrafter"/>
</dbReference>
<dbReference type="GO" id="GO:0006491">
    <property type="term" value="P:N-glycan processing"/>
    <property type="evidence" value="ECO:0007669"/>
    <property type="project" value="TreeGrafter"/>
</dbReference>
<dbReference type="Gene3D" id="2.60.40.1180">
    <property type="entry name" value="Golgi alpha-mannosidase II"/>
    <property type="match status" value="1"/>
</dbReference>
<proteinExistence type="predicted"/>
<keyword evidence="3" id="KW-0325">Glycoprotein</keyword>
<evidence type="ECO:0000256" key="2">
    <source>
        <dbReference type="ARBA" id="ARBA00022801"/>
    </source>
</evidence>
<evidence type="ECO:0000256" key="3">
    <source>
        <dbReference type="ARBA" id="ARBA00023180"/>
    </source>
</evidence>
<dbReference type="PANTHER" id="PTHR22762">
    <property type="entry name" value="ALPHA-GLUCOSIDASE"/>
    <property type="match status" value="1"/>
</dbReference>
<keyword evidence="4" id="KW-0326">Glycosidase</keyword>